<name>A0A6A6PDS2_9PEZI</name>
<dbReference type="InterPro" id="IPR050464">
    <property type="entry name" value="Zeta_carotene_desat/Oxidored"/>
</dbReference>
<dbReference type="InterPro" id="IPR036188">
    <property type="entry name" value="FAD/NAD-bd_sf"/>
</dbReference>
<dbReference type="SUPFAM" id="SSF51905">
    <property type="entry name" value="FAD/NAD(P)-binding domain"/>
    <property type="match status" value="1"/>
</dbReference>
<sequence length="549" mass="62530">MAPHGQNVDKRKNIVIVGAGAAGMSCAATLANHPDNFKVTVIERMPYCGGQATSISLDKKKYGTSWMNDGVQGGSPAFKHTGHFMEKYGHLWQEVRLQVGFGKGEDNFWTNVFPTHLVEKHQKDIRKFGKVLKLIKYLMPVLGLVPIKYMLKLFLFNKDFGDKMVIPLIALFLGTGNQTPNVACAILERLFDDPNMRLWNYDEGMLLPNLPEMVTFPKLRDFYQDWQGDLESKGVKFRLNTDVTKIISRDSKGVVLQTRPFDATLNEQGRKFAPQVIHDPRGGWTGPPSDPESYDELVMCVLADAALKILGGTASLRERFVLGGAAFFDDITITHSDNVYFDKIYEPHFEASLAAQPRSKAEEEHLAFAKGEVATNASGEPSGYRPMYFTHSYNEAGEPQKIEMSFDVTNYQHQFRMDHGADVPPIPYERHVFQSIFLDKRNADLWTMPEIDPSKVIESKWWHQLGHRWQHYLRVVPGMMWLNGKRRTWFAGSWTLVNMHEIACVSGIAAAYRLGADYEVFDDYAEDLFKKYLLLSHGVRYKRGKRKQT</sequence>
<dbReference type="PANTHER" id="PTHR42923">
    <property type="entry name" value="PROTOPORPHYRINOGEN OXIDASE"/>
    <property type="match status" value="1"/>
</dbReference>
<evidence type="ECO:0000313" key="1">
    <source>
        <dbReference type="EMBL" id="KAF2462111.1"/>
    </source>
</evidence>
<dbReference type="GO" id="GO:0016491">
    <property type="term" value="F:oxidoreductase activity"/>
    <property type="evidence" value="ECO:0007669"/>
    <property type="project" value="TreeGrafter"/>
</dbReference>
<protein>
    <submittedName>
        <fullName evidence="1">Flavin-containing amine oxidasedehydrogenase-like protein</fullName>
    </submittedName>
</protein>
<dbReference type="Gene3D" id="3.50.50.60">
    <property type="entry name" value="FAD/NAD(P)-binding domain"/>
    <property type="match status" value="1"/>
</dbReference>
<dbReference type="Pfam" id="PF13450">
    <property type="entry name" value="NAD_binding_8"/>
    <property type="match status" value="1"/>
</dbReference>
<organism evidence="1 2">
    <name type="scientific">Lineolata rhizophorae</name>
    <dbReference type="NCBI Taxonomy" id="578093"/>
    <lineage>
        <taxon>Eukaryota</taxon>
        <taxon>Fungi</taxon>
        <taxon>Dikarya</taxon>
        <taxon>Ascomycota</taxon>
        <taxon>Pezizomycotina</taxon>
        <taxon>Dothideomycetes</taxon>
        <taxon>Dothideomycetes incertae sedis</taxon>
        <taxon>Lineolatales</taxon>
        <taxon>Lineolataceae</taxon>
        <taxon>Lineolata</taxon>
    </lineage>
</organism>
<dbReference type="Proteomes" id="UP000799766">
    <property type="component" value="Unassembled WGS sequence"/>
</dbReference>
<proteinExistence type="predicted"/>
<reference evidence="1" key="1">
    <citation type="journal article" date="2020" name="Stud. Mycol.">
        <title>101 Dothideomycetes genomes: a test case for predicting lifestyles and emergence of pathogens.</title>
        <authorList>
            <person name="Haridas S."/>
            <person name="Albert R."/>
            <person name="Binder M."/>
            <person name="Bloem J."/>
            <person name="Labutti K."/>
            <person name="Salamov A."/>
            <person name="Andreopoulos B."/>
            <person name="Baker S."/>
            <person name="Barry K."/>
            <person name="Bills G."/>
            <person name="Bluhm B."/>
            <person name="Cannon C."/>
            <person name="Castanera R."/>
            <person name="Culley D."/>
            <person name="Daum C."/>
            <person name="Ezra D."/>
            <person name="Gonzalez J."/>
            <person name="Henrissat B."/>
            <person name="Kuo A."/>
            <person name="Liang C."/>
            <person name="Lipzen A."/>
            <person name="Lutzoni F."/>
            <person name="Magnuson J."/>
            <person name="Mondo S."/>
            <person name="Nolan M."/>
            <person name="Ohm R."/>
            <person name="Pangilinan J."/>
            <person name="Park H.-J."/>
            <person name="Ramirez L."/>
            <person name="Alfaro M."/>
            <person name="Sun H."/>
            <person name="Tritt A."/>
            <person name="Yoshinaga Y."/>
            <person name="Zwiers L.-H."/>
            <person name="Turgeon B."/>
            <person name="Goodwin S."/>
            <person name="Spatafora J."/>
            <person name="Crous P."/>
            <person name="Grigoriev I."/>
        </authorList>
    </citation>
    <scope>NUCLEOTIDE SEQUENCE</scope>
    <source>
        <strain evidence="1">ATCC 16933</strain>
    </source>
</reference>
<keyword evidence="2" id="KW-1185">Reference proteome</keyword>
<evidence type="ECO:0000313" key="2">
    <source>
        <dbReference type="Proteomes" id="UP000799766"/>
    </source>
</evidence>
<accession>A0A6A6PDS2</accession>
<dbReference type="EMBL" id="MU001670">
    <property type="protein sequence ID" value="KAF2462111.1"/>
    <property type="molecule type" value="Genomic_DNA"/>
</dbReference>
<dbReference type="OrthoDB" id="2019015at2759"/>
<dbReference type="PANTHER" id="PTHR42923:SF20">
    <property type="entry name" value="FLAVIN-CONTAINING AMINE OXIDASEDEHYDROGENASE"/>
    <property type="match status" value="1"/>
</dbReference>
<dbReference type="AlphaFoldDB" id="A0A6A6PDS2"/>
<gene>
    <name evidence="1" type="ORF">BDY21DRAFT_330490</name>
</gene>